<keyword evidence="4 8" id="KW-0812">Transmembrane</keyword>
<dbReference type="GO" id="GO:0005886">
    <property type="term" value="C:plasma membrane"/>
    <property type="evidence" value="ECO:0007669"/>
    <property type="project" value="UniProtKB-SubCell"/>
</dbReference>
<comment type="caution">
    <text evidence="10">The sequence shown here is derived from an EMBL/GenBank/DDBJ whole genome shotgun (WGS) entry which is preliminary data.</text>
</comment>
<dbReference type="PANTHER" id="PTHR40074:SF2">
    <property type="entry name" value="O-ACETYLTRANSFERASE WECH"/>
    <property type="match status" value="1"/>
</dbReference>
<feature type="transmembrane region" description="Helical" evidence="8">
    <location>
        <begin position="357"/>
        <end position="375"/>
    </location>
</feature>
<evidence type="ECO:0000256" key="8">
    <source>
        <dbReference type="SAM" id="Phobius"/>
    </source>
</evidence>
<evidence type="ECO:0000313" key="10">
    <source>
        <dbReference type="EMBL" id="KAA8826267.1"/>
    </source>
</evidence>
<dbReference type="GO" id="GO:0016413">
    <property type="term" value="F:O-acetyltransferase activity"/>
    <property type="evidence" value="ECO:0007669"/>
    <property type="project" value="TreeGrafter"/>
</dbReference>
<keyword evidence="3" id="KW-1003">Cell membrane</keyword>
<dbReference type="InterPro" id="IPR002656">
    <property type="entry name" value="Acyl_transf_3_dom"/>
</dbReference>
<dbReference type="Pfam" id="PF01757">
    <property type="entry name" value="Acyl_transf_3"/>
    <property type="match status" value="2"/>
</dbReference>
<feature type="compositionally biased region" description="Polar residues" evidence="7">
    <location>
        <begin position="128"/>
        <end position="138"/>
    </location>
</feature>
<protein>
    <submittedName>
        <fullName evidence="10">Acyltransferase</fullName>
    </submittedName>
</protein>
<feature type="transmembrane region" description="Helical" evidence="8">
    <location>
        <begin position="298"/>
        <end position="317"/>
    </location>
</feature>
<evidence type="ECO:0000256" key="6">
    <source>
        <dbReference type="ARBA" id="ARBA00023136"/>
    </source>
</evidence>
<name>A0A5M9ZGI3_9BIFI</name>
<feature type="transmembrane region" description="Helical" evidence="8">
    <location>
        <begin position="329"/>
        <end position="345"/>
    </location>
</feature>
<evidence type="ECO:0000256" key="1">
    <source>
        <dbReference type="ARBA" id="ARBA00004651"/>
    </source>
</evidence>
<feature type="transmembrane region" description="Helical" evidence="8">
    <location>
        <begin position="55"/>
        <end position="74"/>
    </location>
</feature>
<keyword evidence="10" id="KW-0808">Transferase</keyword>
<keyword evidence="10" id="KW-0012">Acyltransferase</keyword>
<dbReference type="PANTHER" id="PTHR40074">
    <property type="entry name" value="O-ACETYLTRANSFERASE WECH"/>
    <property type="match status" value="1"/>
</dbReference>
<evidence type="ECO:0000256" key="4">
    <source>
        <dbReference type="ARBA" id="ARBA00022692"/>
    </source>
</evidence>
<evidence type="ECO:0000256" key="2">
    <source>
        <dbReference type="ARBA" id="ARBA00007400"/>
    </source>
</evidence>
<dbReference type="EMBL" id="RZUH01000011">
    <property type="protein sequence ID" value="KAA8826267.1"/>
    <property type="molecule type" value="Genomic_DNA"/>
</dbReference>
<sequence length="432" mass="47365">MTTRQELHKQHPQATHQRDVNYDLLRVAAMCLVIGVHVVNNYMPVKMTLTGPAETVRFTLFALFMTCNPLFIMVSGRFNLTFRVGEAAGEAGFRHSEAANGDGSRLSGTPGSASGSEPASDRDGSGAATLQQATSQQIDDSHPSAGGQPSVRAALAPYLRYYYKRFVSLIAPYLLYAGGLGFVAYLVMDHRSVGGAMVGTLFDLFSGYDDSVYWFVFMLAGFVLATPFLAPMMQRIGRAGAWLLIGLAAAVAAAEQICSLVGYPLTFLSSFPWRGLLFYYLLGYVLEYYPPSNRARHALYAIAPFALAWTVATPTLFPGHPAQVNRTLTVAYAVVVAAVFLFFRYDVHIRSERARKAIIWLAGYSYTIYLVHSPLSKVAIGRFLPTPTDGLQYAGVSVLMFLATLLAALLFALIADNLLLKPLQRLLRRVRV</sequence>
<feature type="domain" description="Acyltransferase 3" evidence="9">
    <location>
        <begin position="156"/>
        <end position="412"/>
    </location>
</feature>
<comment type="subcellular location">
    <subcellularLocation>
        <location evidence="1">Cell membrane</location>
        <topology evidence="1">Multi-pass membrane protein</topology>
    </subcellularLocation>
</comment>
<evidence type="ECO:0000313" key="11">
    <source>
        <dbReference type="Proteomes" id="UP000410049"/>
    </source>
</evidence>
<evidence type="ECO:0000256" key="7">
    <source>
        <dbReference type="SAM" id="MobiDB-lite"/>
    </source>
</evidence>
<feature type="compositionally biased region" description="Polar residues" evidence="7">
    <location>
        <begin position="106"/>
        <end position="117"/>
    </location>
</feature>
<proteinExistence type="inferred from homology"/>
<feature type="transmembrane region" description="Helical" evidence="8">
    <location>
        <begin position="166"/>
        <end position="188"/>
    </location>
</feature>
<dbReference type="AlphaFoldDB" id="A0A5M9ZGI3"/>
<dbReference type="GO" id="GO:0009246">
    <property type="term" value="P:enterobacterial common antigen biosynthetic process"/>
    <property type="evidence" value="ECO:0007669"/>
    <property type="project" value="TreeGrafter"/>
</dbReference>
<feature type="transmembrane region" description="Helical" evidence="8">
    <location>
        <begin position="242"/>
        <end position="265"/>
    </location>
</feature>
<evidence type="ECO:0000256" key="3">
    <source>
        <dbReference type="ARBA" id="ARBA00022475"/>
    </source>
</evidence>
<feature type="transmembrane region" description="Helical" evidence="8">
    <location>
        <begin position="271"/>
        <end position="289"/>
    </location>
</feature>
<dbReference type="Proteomes" id="UP000410049">
    <property type="component" value="Unassembled WGS sequence"/>
</dbReference>
<keyword evidence="6 8" id="KW-0472">Membrane</keyword>
<accession>A0A5M9ZGI3</accession>
<dbReference type="RefSeq" id="WP_150380030.1">
    <property type="nucleotide sequence ID" value="NZ_RZUH01000011.1"/>
</dbReference>
<evidence type="ECO:0000256" key="5">
    <source>
        <dbReference type="ARBA" id="ARBA00022989"/>
    </source>
</evidence>
<feature type="region of interest" description="Disordered" evidence="7">
    <location>
        <begin position="95"/>
        <end position="148"/>
    </location>
</feature>
<gene>
    <name evidence="10" type="ORF">EMO91_11190</name>
</gene>
<comment type="similarity">
    <text evidence="2">Belongs to the acyltransferase 3 family.</text>
</comment>
<feature type="transmembrane region" description="Helical" evidence="8">
    <location>
        <begin position="395"/>
        <end position="419"/>
    </location>
</feature>
<reference evidence="10 11" key="1">
    <citation type="journal article" date="2019" name="Syst. Appl. Microbiol.">
        <title>Characterization of Bifidobacterium species in feaces of the Egyptian fruit bat: Description of B. vespertilionis sp. nov. and B. rousetti sp. nov.</title>
        <authorList>
            <person name="Modesto M."/>
            <person name="Satti M."/>
            <person name="Watanabe K."/>
            <person name="Puglisi E."/>
            <person name="Morelli L."/>
            <person name="Huang C.-H."/>
            <person name="Liou J.-S."/>
            <person name="Miyashita M."/>
            <person name="Tamura T."/>
            <person name="Saito S."/>
            <person name="Mori K."/>
            <person name="Huang L."/>
            <person name="Sciavilla P."/>
            <person name="Sandri C."/>
            <person name="Spiezio C."/>
            <person name="Vitali F."/>
            <person name="Cavalieri D."/>
            <person name="Perpetuini G."/>
            <person name="Tofalo R."/>
            <person name="Bonetti A."/>
            <person name="Arita M."/>
            <person name="Mattarelli P."/>
        </authorList>
    </citation>
    <scope>NUCLEOTIDE SEQUENCE [LARGE SCALE GENOMIC DNA]</scope>
    <source>
        <strain evidence="10 11">RST17</strain>
    </source>
</reference>
<feature type="transmembrane region" description="Helical" evidence="8">
    <location>
        <begin position="24"/>
        <end position="43"/>
    </location>
</feature>
<feature type="transmembrane region" description="Helical" evidence="8">
    <location>
        <begin position="212"/>
        <end position="230"/>
    </location>
</feature>
<keyword evidence="5 8" id="KW-1133">Transmembrane helix</keyword>
<feature type="domain" description="Acyltransferase 3" evidence="9">
    <location>
        <begin position="21"/>
        <end position="80"/>
    </location>
</feature>
<organism evidence="10 11">
    <name type="scientific">Bifidobacterium myosotis</name>
    <dbReference type="NCBI Taxonomy" id="1630166"/>
    <lineage>
        <taxon>Bacteria</taxon>
        <taxon>Bacillati</taxon>
        <taxon>Actinomycetota</taxon>
        <taxon>Actinomycetes</taxon>
        <taxon>Bifidobacteriales</taxon>
        <taxon>Bifidobacteriaceae</taxon>
        <taxon>Bifidobacterium</taxon>
    </lineage>
</organism>
<evidence type="ECO:0000259" key="9">
    <source>
        <dbReference type="Pfam" id="PF01757"/>
    </source>
</evidence>